<accession>A0A811G7X0</accession>
<evidence type="ECO:0000313" key="2">
    <source>
        <dbReference type="Proteomes" id="UP000489961"/>
    </source>
</evidence>
<dbReference type="RefSeq" id="WP_174558914.1">
    <property type="nucleotide sequence ID" value="NZ_CADDTS010000019.1"/>
</dbReference>
<name>A0A811G7X0_9GAMM</name>
<reference evidence="1 2" key="1">
    <citation type="submission" date="2020-02" db="EMBL/GenBank/DDBJ databases">
        <authorList>
            <person name="Chaudhuri R."/>
        </authorList>
    </citation>
    <scope>NUCLEOTIDE SEQUENCE [LARGE SCALE GENOMIC DNA]</scope>
    <source>
        <strain evidence="1">SFB21</strain>
    </source>
</reference>
<organism evidence="1 2">
    <name type="scientific">Acinetobacter bouvetii</name>
    <dbReference type="NCBI Taxonomy" id="202951"/>
    <lineage>
        <taxon>Bacteria</taxon>
        <taxon>Pseudomonadati</taxon>
        <taxon>Pseudomonadota</taxon>
        <taxon>Gammaproteobacteria</taxon>
        <taxon>Moraxellales</taxon>
        <taxon>Moraxellaceae</taxon>
        <taxon>Acinetobacter</taxon>
    </lineage>
</organism>
<evidence type="ECO:0000313" key="1">
    <source>
        <dbReference type="EMBL" id="CAB1211874.1"/>
    </source>
</evidence>
<dbReference type="AlphaFoldDB" id="A0A811G7X0"/>
<gene>
    <name evidence="1" type="ORF">SFB21_0967</name>
</gene>
<sequence>MTNNIILEKTLLSSTEYMQQFRQRFHSPEHQHKFYIASALKTVDLDGSFTSFKRLDQMFEAFKKQVGSLEINEQSNPAQIDTLKLLASHVGSFLAIKSGQTEKWLNREDLAEKFPQLNTLPTSFVYDVAIELPHKVLFPLLIVQQQFKQAQPERTISQQLETELLQLLVVTAANQNKVAEEMHAIQHMYQNSIPFSCGINFENLVRISDLDYSLKSLDRLDELMRELRQNYIVSPQAFLSEQSNFYFILYLSGYLGRVIAQHAGCALRWLTPQQVSRIVNNEVPTELVTLRVAQIHDRIYFTTGHITDFLFSSVIQTSSLQYAKGIIQELLVTRPPIYAVKQTSNTAQKESPINQALHQAGFLLGFVFQKIHGVLPRYNAEDNITPTTFPAGQTFYAHLEGPDPGLKELEQNPANHPYNVLAYEMYACLPHLRTDAISLHIRNYGEHAINLHLVVPFFPIFHYQGFEIIQPYVSASDLVTQQQMPQILNQMHAFFAGIEDYESVLPDERKVWKHHYKPEKHPYPSGFSENA</sequence>
<dbReference type="Proteomes" id="UP000489961">
    <property type="component" value="Unassembled WGS sequence"/>
</dbReference>
<proteinExistence type="predicted"/>
<dbReference type="EMBL" id="CADDTS010000019">
    <property type="protein sequence ID" value="CAB1211874.1"/>
    <property type="molecule type" value="Genomic_DNA"/>
</dbReference>
<protein>
    <submittedName>
        <fullName evidence="1">Uncharacterized protein</fullName>
    </submittedName>
</protein>
<comment type="caution">
    <text evidence="1">The sequence shown here is derived from an EMBL/GenBank/DDBJ whole genome shotgun (WGS) entry which is preliminary data.</text>
</comment>